<feature type="region of interest" description="Disordered" evidence="1">
    <location>
        <begin position="1"/>
        <end position="20"/>
    </location>
</feature>
<evidence type="ECO:0000313" key="3">
    <source>
        <dbReference type="Proteomes" id="UP001295423"/>
    </source>
</evidence>
<feature type="region of interest" description="Disordered" evidence="1">
    <location>
        <begin position="82"/>
        <end position="103"/>
    </location>
</feature>
<dbReference type="EMBL" id="CAKOGP040000791">
    <property type="protein sequence ID" value="CAJ1939422.1"/>
    <property type="molecule type" value="Genomic_DNA"/>
</dbReference>
<gene>
    <name evidence="2" type="ORF">CYCCA115_LOCUS6583</name>
</gene>
<organism evidence="2 3">
    <name type="scientific">Cylindrotheca closterium</name>
    <dbReference type="NCBI Taxonomy" id="2856"/>
    <lineage>
        <taxon>Eukaryota</taxon>
        <taxon>Sar</taxon>
        <taxon>Stramenopiles</taxon>
        <taxon>Ochrophyta</taxon>
        <taxon>Bacillariophyta</taxon>
        <taxon>Bacillariophyceae</taxon>
        <taxon>Bacillariophycidae</taxon>
        <taxon>Bacillariales</taxon>
        <taxon>Bacillariaceae</taxon>
        <taxon>Cylindrotheca</taxon>
    </lineage>
</organism>
<evidence type="ECO:0000256" key="1">
    <source>
        <dbReference type="SAM" id="MobiDB-lite"/>
    </source>
</evidence>
<feature type="compositionally biased region" description="Basic and acidic residues" evidence="1">
    <location>
        <begin position="93"/>
        <end position="103"/>
    </location>
</feature>
<accession>A0AAD2CQ72</accession>
<keyword evidence="3" id="KW-1185">Reference proteome</keyword>
<protein>
    <submittedName>
        <fullName evidence="2">Uncharacterized protein</fullName>
    </submittedName>
</protein>
<evidence type="ECO:0000313" key="2">
    <source>
        <dbReference type="EMBL" id="CAJ1939422.1"/>
    </source>
</evidence>
<name>A0AAD2CQ72_9STRA</name>
<sequence>MAKSNKRRTQEAPGRVSVEAKRARKPIVEELAKWLIDLQAKSHSHKEIYGEFGAMVKEKQNVYEWLTKDMVRSKKKRILAEQKKKATATGSQQEEHAKVPGTV</sequence>
<dbReference type="AlphaFoldDB" id="A0AAD2CQ72"/>
<reference evidence="2" key="1">
    <citation type="submission" date="2023-08" db="EMBL/GenBank/DDBJ databases">
        <authorList>
            <person name="Audoor S."/>
            <person name="Bilcke G."/>
        </authorList>
    </citation>
    <scope>NUCLEOTIDE SEQUENCE</scope>
</reference>
<dbReference type="Proteomes" id="UP001295423">
    <property type="component" value="Unassembled WGS sequence"/>
</dbReference>
<proteinExistence type="predicted"/>
<comment type="caution">
    <text evidence="2">The sequence shown here is derived from an EMBL/GenBank/DDBJ whole genome shotgun (WGS) entry which is preliminary data.</text>
</comment>